<dbReference type="AlphaFoldDB" id="N6TLV1"/>
<organism evidence="1">
    <name type="scientific">Dendroctonus ponderosae</name>
    <name type="common">Mountain pine beetle</name>
    <dbReference type="NCBI Taxonomy" id="77166"/>
    <lineage>
        <taxon>Eukaryota</taxon>
        <taxon>Metazoa</taxon>
        <taxon>Ecdysozoa</taxon>
        <taxon>Arthropoda</taxon>
        <taxon>Hexapoda</taxon>
        <taxon>Insecta</taxon>
        <taxon>Pterygota</taxon>
        <taxon>Neoptera</taxon>
        <taxon>Endopterygota</taxon>
        <taxon>Coleoptera</taxon>
        <taxon>Polyphaga</taxon>
        <taxon>Cucujiformia</taxon>
        <taxon>Curculionidae</taxon>
        <taxon>Scolytinae</taxon>
        <taxon>Dendroctonus</taxon>
    </lineage>
</organism>
<reference evidence="1" key="1">
    <citation type="journal article" date="2013" name="Genome Biol.">
        <title>Draft genome of the mountain pine beetle, Dendroctonus ponderosae Hopkins, a major forest pest.</title>
        <authorList>
            <person name="Keeling C.I."/>
            <person name="Yuen M.M."/>
            <person name="Liao N.Y."/>
            <person name="Docking T.R."/>
            <person name="Chan S.K."/>
            <person name="Taylor G.A."/>
            <person name="Palmquist D.L."/>
            <person name="Jackman S.D."/>
            <person name="Nguyen A."/>
            <person name="Li M."/>
            <person name="Henderson H."/>
            <person name="Janes J.K."/>
            <person name="Zhao Y."/>
            <person name="Pandoh P."/>
            <person name="Moore R."/>
            <person name="Sperling F.A."/>
            <person name="Huber D.P."/>
            <person name="Birol I."/>
            <person name="Jones S.J."/>
            <person name="Bohlmann J."/>
        </authorList>
    </citation>
    <scope>NUCLEOTIDE SEQUENCE</scope>
</reference>
<dbReference type="EMBL" id="KB740778">
    <property type="protein sequence ID" value="ENN78963.1"/>
    <property type="molecule type" value="Genomic_DNA"/>
</dbReference>
<accession>N6TLV1</accession>
<evidence type="ECO:0000313" key="1">
    <source>
        <dbReference type="EMBL" id="ENN78963.1"/>
    </source>
</evidence>
<dbReference type="OrthoDB" id="411630at2759"/>
<sequence length="65" mass="7285">MRNFVFNTTLPVSFKSFPCTLQLSSPNLNNLTVTGCILVYVSVILFGLHSVNWFSDLCSLVDSFH</sequence>
<feature type="non-terminal residue" evidence="1">
    <location>
        <position position="1"/>
    </location>
</feature>
<proteinExistence type="predicted"/>
<name>N6TLV1_DENPD</name>
<dbReference type="HOGENOM" id="CLU_2851974_0_0_1"/>
<protein>
    <submittedName>
        <fullName evidence="1">Uncharacterized protein</fullName>
    </submittedName>
</protein>
<gene>
    <name evidence="1" type="ORF">YQE_04582</name>
</gene>